<dbReference type="UniPathway" id="UPA00047">
    <property type="reaction ID" value="UER00057"/>
</dbReference>
<keyword evidence="6 15" id="KW-0460">Magnesium</keyword>
<dbReference type="Gene3D" id="3.50.30.80">
    <property type="entry name" value="IlvD/EDD C-terminal domain-like"/>
    <property type="match status" value="1"/>
</dbReference>
<dbReference type="GO" id="GO:0009097">
    <property type="term" value="P:isoleucine biosynthetic process"/>
    <property type="evidence" value="ECO:0007669"/>
    <property type="project" value="UniProtKB-UniRule"/>
</dbReference>
<evidence type="ECO:0000256" key="14">
    <source>
        <dbReference type="ARBA" id="ARBA00029490"/>
    </source>
</evidence>
<dbReference type="EMBL" id="SRYR01000004">
    <property type="protein sequence ID" value="TGY42063.1"/>
    <property type="molecule type" value="Genomic_DNA"/>
</dbReference>
<keyword evidence="5 15" id="KW-0479">Metal-binding</keyword>
<dbReference type="GO" id="GO:0004160">
    <property type="term" value="F:dihydroxy-acid dehydratase activity"/>
    <property type="evidence" value="ECO:0007669"/>
    <property type="project" value="UniProtKB-UniRule"/>
</dbReference>
<dbReference type="PANTHER" id="PTHR43661:SF3">
    <property type="entry name" value="D-XYLONATE DEHYDRATASE YAGF-RELATED"/>
    <property type="match status" value="1"/>
</dbReference>
<dbReference type="GO" id="GO:0009099">
    <property type="term" value="P:L-valine biosynthetic process"/>
    <property type="evidence" value="ECO:0007669"/>
    <property type="project" value="UniProtKB-UniRule"/>
</dbReference>
<dbReference type="InterPro" id="IPR056740">
    <property type="entry name" value="ILV_EDD_C"/>
</dbReference>
<comment type="catalytic activity">
    <reaction evidence="15">
        <text>(2R,3R)-2,3-dihydroxy-3-methylpentanoate = (S)-3-methyl-2-oxopentanoate + H2O</text>
        <dbReference type="Rhea" id="RHEA:27694"/>
        <dbReference type="ChEBI" id="CHEBI:15377"/>
        <dbReference type="ChEBI" id="CHEBI:35146"/>
        <dbReference type="ChEBI" id="CHEBI:49258"/>
        <dbReference type="EC" id="4.2.1.9"/>
    </reaction>
</comment>
<keyword evidence="4 15" id="KW-0001">2Fe-2S</keyword>
<dbReference type="InterPro" id="IPR042096">
    <property type="entry name" value="Dihydro-acid_dehy_C"/>
</dbReference>
<evidence type="ECO:0000256" key="1">
    <source>
        <dbReference type="ARBA" id="ARBA00001946"/>
    </source>
</evidence>
<comment type="pathway">
    <text evidence="12 15">Amino-acid biosynthesis; L-valine biosynthesis; L-valine from pyruvate: step 3/4.</text>
</comment>
<dbReference type="GO" id="GO:0000287">
    <property type="term" value="F:magnesium ion binding"/>
    <property type="evidence" value="ECO:0007669"/>
    <property type="project" value="UniProtKB-UniRule"/>
</dbReference>
<keyword evidence="8 15" id="KW-0411">Iron-sulfur</keyword>
<keyword evidence="9 15" id="KW-0456">Lyase</keyword>
<dbReference type="AlphaFoldDB" id="A0A4S2DM05"/>
<dbReference type="InterPro" id="IPR037237">
    <property type="entry name" value="IlvD/EDD_N"/>
</dbReference>
<keyword evidence="10 15" id="KW-0100">Branched-chain amino acid biosynthesis</keyword>
<evidence type="ECO:0000256" key="5">
    <source>
        <dbReference type="ARBA" id="ARBA00022723"/>
    </source>
</evidence>
<dbReference type="RefSeq" id="WP_136006966.1">
    <property type="nucleotide sequence ID" value="NZ_SRYR01000004.1"/>
</dbReference>
<dbReference type="NCBIfam" id="TIGR00110">
    <property type="entry name" value="ilvD"/>
    <property type="match status" value="1"/>
</dbReference>
<evidence type="ECO:0000313" key="19">
    <source>
        <dbReference type="Proteomes" id="UP000306888"/>
    </source>
</evidence>
<dbReference type="OrthoDB" id="9807077at2"/>
<evidence type="ECO:0000256" key="8">
    <source>
        <dbReference type="ARBA" id="ARBA00023014"/>
    </source>
</evidence>
<evidence type="ECO:0000256" key="7">
    <source>
        <dbReference type="ARBA" id="ARBA00023004"/>
    </source>
</evidence>
<feature type="domain" description="Dihydroxy-acid/6-phosphogluconate dehydratase C-terminal" evidence="17">
    <location>
        <begin position="358"/>
        <end position="549"/>
    </location>
</feature>
<keyword evidence="7 15" id="KW-0408">Iron</keyword>
<comment type="caution">
    <text evidence="15">Lacks conserved residue(s) required for the propagation of feature annotation.</text>
</comment>
<feature type="domain" description="Dihydroxy-acid/6-phosphogluconate dehydratase N-terminal" evidence="16">
    <location>
        <begin position="31"/>
        <end position="348"/>
    </location>
</feature>
<dbReference type="FunFam" id="3.50.30.80:FF:000001">
    <property type="entry name" value="Dihydroxy-acid dehydratase"/>
    <property type="match status" value="1"/>
</dbReference>
<gene>
    <name evidence="15 18" type="primary">ilvD</name>
    <name evidence="18" type="ORF">E5347_10020</name>
</gene>
<dbReference type="SUPFAM" id="SSF143975">
    <property type="entry name" value="IlvD/EDD N-terminal domain-like"/>
    <property type="match status" value="1"/>
</dbReference>
<feature type="binding site" description="via carbamate group" evidence="15">
    <location>
        <position position="121"/>
    </location>
    <ligand>
        <name>Mg(2+)</name>
        <dbReference type="ChEBI" id="CHEBI:18420"/>
    </ligand>
</feature>
<dbReference type="SUPFAM" id="SSF52016">
    <property type="entry name" value="LeuD/IlvD-like"/>
    <property type="match status" value="1"/>
</dbReference>
<dbReference type="Proteomes" id="UP000306888">
    <property type="component" value="Unassembled WGS sequence"/>
</dbReference>
<dbReference type="PROSITE" id="PS00886">
    <property type="entry name" value="ILVD_EDD_1"/>
    <property type="match status" value="1"/>
</dbReference>
<evidence type="ECO:0000256" key="12">
    <source>
        <dbReference type="ARBA" id="ARBA00029436"/>
    </source>
</evidence>
<evidence type="ECO:0000256" key="9">
    <source>
        <dbReference type="ARBA" id="ARBA00023239"/>
    </source>
</evidence>
<comment type="pathway">
    <text evidence="13 15">Amino-acid biosynthesis; L-isoleucine biosynthesis; L-isoleucine from 2-oxobutanoate: step 3/4.</text>
</comment>
<comment type="catalytic activity">
    <reaction evidence="11">
        <text>(2R)-2,3-dihydroxy-3-methylbutanoate = 3-methyl-2-oxobutanoate + H2O</text>
        <dbReference type="Rhea" id="RHEA:24809"/>
        <dbReference type="ChEBI" id="CHEBI:11851"/>
        <dbReference type="ChEBI" id="CHEBI:15377"/>
        <dbReference type="ChEBI" id="CHEBI:49072"/>
        <dbReference type="EC" id="4.2.1.9"/>
    </reaction>
    <physiologicalReaction direction="left-to-right" evidence="11">
        <dbReference type="Rhea" id="RHEA:24810"/>
    </physiologicalReaction>
</comment>
<dbReference type="EC" id="4.2.1.9" evidence="14 15"/>
<dbReference type="Pfam" id="PF00920">
    <property type="entry name" value="ILVD_EDD_N"/>
    <property type="match status" value="1"/>
</dbReference>
<reference evidence="18 19" key="1">
    <citation type="submission" date="2019-04" db="EMBL/GenBank/DDBJ databases">
        <title>Microbes associate with the intestines of laboratory mice.</title>
        <authorList>
            <person name="Navarre W."/>
            <person name="Wong E."/>
            <person name="Huang K."/>
            <person name="Tropini C."/>
            <person name="Ng K."/>
            <person name="Yu B."/>
        </authorList>
    </citation>
    <scope>NUCLEOTIDE SEQUENCE [LARGE SCALE GENOMIC DNA]</scope>
    <source>
        <strain evidence="18 19">NM50_B9-20</strain>
    </source>
</reference>
<feature type="binding site" evidence="15">
    <location>
        <position position="120"/>
    </location>
    <ligand>
        <name>Mg(2+)</name>
        <dbReference type="ChEBI" id="CHEBI:18420"/>
    </ligand>
</feature>
<dbReference type="GO" id="GO:0051537">
    <property type="term" value="F:2 iron, 2 sulfur cluster binding"/>
    <property type="evidence" value="ECO:0007669"/>
    <property type="project" value="UniProtKB-UniRule"/>
</dbReference>
<comment type="similarity">
    <text evidence="2 15">Belongs to the IlvD/Edd family.</text>
</comment>
<feature type="active site" description="Proton acceptor" evidence="15">
    <location>
        <position position="468"/>
    </location>
</feature>
<comment type="cofactor">
    <cofactor evidence="1 15">
        <name>Mg(2+)</name>
        <dbReference type="ChEBI" id="CHEBI:18420"/>
    </cofactor>
</comment>
<proteinExistence type="inferred from homology"/>
<sequence>MRSDVIKKGPQKAPHRSLLKATGLTDEEINKPLIGVVTSQNDIIAGHINLDKIVESVKKGVLMSGGTPIVFPTIGVCDGIAMGHEGMRYSLATRELIADTIECMVKAHAFDALVLIPNCDKIVPGMMMAALRLNIPAVVVSGGPMLAGKFKGKDVSLSTMFEAVGAFENGTMLEGDLCDMENKACPTCGSCSGMFTANSMNCLAEVLGLGLPGNGTIPAVYSERMRLAKYAGMRVMDLLEKDIKPRDIVNERAIKNALTVDMALGCSTNSVLHLTAIANEAKVDLNLDMINEVSEVTPNLCRLAPASDTHIEELYWAGGIQAVMKELSKKGLLDLDCITATSKTHEENLEGVEVLDYNIIKSIDEPFSITGGIRVLKGNLAVDGAVVKKSAVLKEMLVHTGPARVFDLEEDAIAAILSKKIVKGDVVVIRYEGPKGGPGMREMLSPTSAIAGMGLDKYVALITDGRFSGATKGAAIGHISPEAAEGGVIGLVEEGDIISIDIPNGKLELLVDDEVLEERRKNFKPLPPKVTEGYLARYAKLVSSASTGAILK</sequence>
<evidence type="ECO:0000256" key="3">
    <source>
        <dbReference type="ARBA" id="ARBA00022605"/>
    </source>
</evidence>
<evidence type="ECO:0000256" key="15">
    <source>
        <dbReference type="HAMAP-Rule" id="MF_00012"/>
    </source>
</evidence>
<dbReference type="HAMAP" id="MF_00012">
    <property type="entry name" value="IlvD"/>
    <property type="match status" value="1"/>
</dbReference>
<dbReference type="InterPro" id="IPR004404">
    <property type="entry name" value="DihydroxyA_deHydtase"/>
</dbReference>
<organism evidence="18 19">
    <name type="scientific">Clostridium sartagoforme</name>
    <dbReference type="NCBI Taxonomy" id="84031"/>
    <lineage>
        <taxon>Bacteria</taxon>
        <taxon>Bacillati</taxon>
        <taxon>Bacillota</taxon>
        <taxon>Clostridia</taxon>
        <taxon>Eubacteriales</taxon>
        <taxon>Clostridiaceae</taxon>
        <taxon>Clostridium</taxon>
    </lineage>
</organism>
<evidence type="ECO:0000259" key="16">
    <source>
        <dbReference type="Pfam" id="PF00920"/>
    </source>
</evidence>
<feature type="binding site" evidence="15">
    <location>
        <position position="78"/>
    </location>
    <ligand>
        <name>Mg(2+)</name>
        <dbReference type="ChEBI" id="CHEBI:18420"/>
    </ligand>
</feature>
<name>A0A4S2DM05_9CLOT</name>
<evidence type="ECO:0000256" key="11">
    <source>
        <dbReference type="ARBA" id="ARBA00029304"/>
    </source>
</evidence>
<keyword evidence="19" id="KW-1185">Reference proteome</keyword>
<protein>
    <recommendedName>
        <fullName evidence="14 15">Dihydroxy-acid dehydratase</fullName>
        <shortName evidence="15">DAD</shortName>
        <ecNumber evidence="14 15">4.2.1.9</ecNumber>
    </recommendedName>
</protein>
<dbReference type="GO" id="GO:0005829">
    <property type="term" value="C:cytosol"/>
    <property type="evidence" value="ECO:0007669"/>
    <property type="project" value="TreeGrafter"/>
</dbReference>
<dbReference type="NCBIfam" id="NF002068">
    <property type="entry name" value="PRK00911.1"/>
    <property type="match status" value="1"/>
</dbReference>
<comment type="subunit">
    <text evidence="15">Homodimer.</text>
</comment>
<evidence type="ECO:0000256" key="2">
    <source>
        <dbReference type="ARBA" id="ARBA00006486"/>
    </source>
</evidence>
<accession>A0A4S2DM05</accession>
<evidence type="ECO:0000256" key="6">
    <source>
        <dbReference type="ARBA" id="ARBA00022842"/>
    </source>
</evidence>
<comment type="cofactor">
    <cofactor evidence="15">
        <name>[2Fe-2S] cluster</name>
        <dbReference type="ChEBI" id="CHEBI:190135"/>
    </cofactor>
    <text evidence="15">Binds 1 [2Fe-2S] cluster per subunit. This cluster acts as a Lewis acid cofactor.</text>
</comment>
<dbReference type="InterPro" id="IPR000581">
    <property type="entry name" value="ILV_EDD_N"/>
</dbReference>
<comment type="caution">
    <text evidence="18">The sequence shown here is derived from an EMBL/GenBank/DDBJ whole genome shotgun (WGS) entry which is preliminary data.</text>
</comment>
<dbReference type="Pfam" id="PF24877">
    <property type="entry name" value="ILV_EDD_C"/>
    <property type="match status" value="1"/>
</dbReference>
<evidence type="ECO:0000256" key="10">
    <source>
        <dbReference type="ARBA" id="ARBA00023304"/>
    </source>
</evidence>
<evidence type="ECO:0000313" key="18">
    <source>
        <dbReference type="EMBL" id="TGY42063.1"/>
    </source>
</evidence>
<evidence type="ECO:0000259" key="17">
    <source>
        <dbReference type="Pfam" id="PF24877"/>
    </source>
</evidence>
<dbReference type="UniPathway" id="UPA00049">
    <property type="reaction ID" value="UER00061"/>
</dbReference>
<keyword evidence="3 15" id="KW-0028">Amino-acid biosynthesis</keyword>
<feature type="binding site" evidence="15">
    <location>
        <position position="442"/>
    </location>
    <ligand>
        <name>Mg(2+)</name>
        <dbReference type="ChEBI" id="CHEBI:18420"/>
    </ligand>
</feature>
<evidence type="ECO:0000256" key="4">
    <source>
        <dbReference type="ARBA" id="ARBA00022714"/>
    </source>
</evidence>
<comment type="function">
    <text evidence="15">Functions in the biosynthesis of branched-chain amino acids. Catalyzes the dehydration of (2R,3R)-2,3-dihydroxy-3-methylpentanoate (2,3-dihydroxy-3-methylvalerate) into 2-oxo-3-methylpentanoate (2-oxo-3-methylvalerate) and of (2R)-2,3-dihydroxy-3-methylbutanoate (2,3-dihydroxyisovalerate) into 2-oxo-3-methylbutanoate (2-oxoisovalerate), the penultimate precursor to L-isoleucine and L-valine, respectively.</text>
</comment>
<feature type="modified residue" description="N6-carboxylysine" evidence="15">
    <location>
        <position position="121"/>
    </location>
</feature>
<dbReference type="PROSITE" id="PS00887">
    <property type="entry name" value="ILVD_EDD_2"/>
    <property type="match status" value="1"/>
</dbReference>
<dbReference type="InterPro" id="IPR020558">
    <property type="entry name" value="DiOHA_6PGluconate_deHydtase_CS"/>
</dbReference>
<evidence type="ECO:0000256" key="13">
    <source>
        <dbReference type="ARBA" id="ARBA00029437"/>
    </source>
</evidence>
<dbReference type="PANTHER" id="PTHR43661">
    <property type="entry name" value="D-XYLONATE DEHYDRATASE"/>
    <property type="match status" value="1"/>
</dbReference>